<accession>A0ACB8WGE9</accession>
<keyword evidence="2" id="KW-1185">Reference proteome</keyword>
<sequence>MKLDSLVTVAESRTLDKLLDIMDNASHPLHTVISNQRSLFSERLLLPKYELRRLLVEKLWERGLFTDESTAEVAGKADTEIRDPVPPVSHAPKDPPVSPGVSAEELQLTL</sequence>
<organism evidence="1 2">
    <name type="scientific">Scortum barcoo</name>
    <name type="common">barcoo grunter</name>
    <dbReference type="NCBI Taxonomy" id="214431"/>
    <lineage>
        <taxon>Eukaryota</taxon>
        <taxon>Metazoa</taxon>
        <taxon>Chordata</taxon>
        <taxon>Craniata</taxon>
        <taxon>Vertebrata</taxon>
        <taxon>Euteleostomi</taxon>
        <taxon>Actinopterygii</taxon>
        <taxon>Neopterygii</taxon>
        <taxon>Teleostei</taxon>
        <taxon>Neoteleostei</taxon>
        <taxon>Acanthomorphata</taxon>
        <taxon>Eupercaria</taxon>
        <taxon>Centrarchiformes</taxon>
        <taxon>Terapontoidei</taxon>
        <taxon>Terapontidae</taxon>
        <taxon>Scortum</taxon>
    </lineage>
</organism>
<reference evidence="1" key="1">
    <citation type="submission" date="2022-04" db="EMBL/GenBank/DDBJ databases">
        <title>Jade perch genome.</title>
        <authorList>
            <person name="Chao B."/>
        </authorList>
    </citation>
    <scope>NUCLEOTIDE SEQUENCE</scope>
    <source>
        <strain evidence="1">CB-2022</strain>
    </source>
</reference>
<protein>
    <submittedName>
        <fullName evidence="1">Uncharacterized protein</fullName>
    </submittedName>
</protein>
<evidence type="ECO:0000313" key="2">
    <source>
        <dbReference type="Proteomes" id="UP000831701"/>
    </source>
</evidence>
<dbReference type="Proteomes" id="UP000831701">
    <property type="component" value="Chromosome 10"/>
</dbReference>
<comment type="caution">
    <text evidence="1">The sequence shown here is derived from an EMBL/GenBank/DDBJ whole genome shotgun (WGS) entry which is preliminary data.</text>
</comment>
<gene>
    <name evidence="1" type="ORF">L3Q82_000685</name>
</gene>
<proteinExistence type="predicted"/>
<dbReference type="EMBL" id="CM041540">
    <property type="protein sequence ID" value="KAI3366553.1"/>
    <property type="molecule type" value="Genomic_DNA"/>
</dbReference>
<evidence type="ECO:0000313" key="1">
    <source>
        <dbReference type="EMBL" id="KAI3366553.1"/>
    </source>
</evidence>
<name>A0ACB8WGE9_9TELE</name>